<dbReference type="InterPro" id="IPR010982">
    <property type="entry name" value="Lambda_DNA-bd_dom_sf"/>
</dbReference>
<evidence type="ECO:0000313" key="4">
    <source>
        <dbReference type="Proteomes" id="UP000184268"/>
    </source>
</evidence>
<keyword evidence="1" id="KW-0812">Transmembrane</keyword>
<reference evidence="3 4" key="1">
    <citation type="submission" date="2016-11" db="EMBL/GenBank/DDBJ databases">
        <authorList>
            <person name="Jaros S."/>
            <person name="Januszkiewicz K."/>
            <person name="Wedrychowicz H."/>
        </authorList>
    </citation>
    <scope>NUCLEOTIDE SEQUENCE [LARGE SCALE GENOMIC DNA]</scope>
    <source>
        <strain evidence="3 4">DSM 16917</strain>
    </source>
</reference>
<protein>
    <submittedName>
        <fullName evidence="3">Helix-turn-helix</fullName>
    </submittedName>
</protein>
<sequence>METVMQINKDVIKQARDQRAWTQQHLAEACGLSLRTIQRAEKTGTASQETLTALASVLELELAQLQLAQPQGQPAQITGKRQWQWQLLAVIASQLIGLLGVYLGRSKLSEAQTDLALATVAITTSLCLLALLVQGGLRGYLGTSTDKTS</sequence>
<dbReference type="EMBL" id="FQXG01000007">
    <property type="protein sequence ID" value="SHI09617.1"/>
    <property type="molecule type" value="Genomic_DNA"/>
</dbReference>
<accession>A0A1M5YC64</accession>
<dbReference type="Pfam" id="PF01381">
    <property type="entry name" value="HTH_3"/>
    <property type="match status" value="1"/>
</dbReference>
<gene>
    <name evidence="3" type="ORF">SAMN02745129_4070</name>
</gene>
<dbReference type="RefSeq" id="WP_082766770.1">
    <property type="nucleotide sequence ID" value="NZ_FQXG01000007.1"/>
</dbReference>
<dbReference type="SMART" id="SM00530">
    <property type="entry name" value="HTH_XRE"/>
    <property type="match status" value="1"/>
</dbReference>
<dbReference type="SUPFAM" id="SSF47413">
    <property type="entry name" value="lambda repressor-like DNA-binding domains"/>
    <property type="match status" value="1"/>
</dbReference>
<feature type="transmembrane region" description="Helical" evidence="1">
    <location>
        <begin position="115"/>
        <end position="137"/>
    </location>
</feature>
<evidence type="ECO:0000313" key="3">
    <source>
        <dbReference type="EMBL" id="SHI09617.1"/>
    </source>
</evidence>
<dbReference type="CDD" id="cd00093">
    <property type="entry name" value="HTH_XRE"/>
    <property type="match status" value="1"/>
</dbReference>
<proteinExistence type="predicted"/>
<dbReference type="Gene3D" id="1.10.260.40">
    <property type="entry name" value="lambda repressor-like DNA-binding domains"/>
    <property type="match status" value="1"/>
</dbReference>
<dbReference type="Proteomes" id="UP000184268">
    <property type="component" value="Unassembled WGS sequence"/>
</dbReference>
<dbReference type="STRING" id="299255.SAMN02745129_4070"/>
<keyword evidence="4" id="KW-1185">Reference proteome</keyword>
<keyword evidence="1" id="KW-1133">Transmembrane helix</keyword>
<evidence type="ECO:0000256" key="1">
    <source>
        <dbReference type="SAM" id="Phobius"/>
    </source>
</evidence>
<feature type="domain" description="HTH cro/C1-type" evidence="2">
    <location>
        <begin position="12"/>
        <end position="65"/>
    </location>
</feature>
<dbReference type="AlphaFoldDB" id="A0A1M5YC64"/>
<dbReference type="PROSITE" id="PS50943">
    <property type="entry name" value="HTH_CROC1"/>
    <property type="match status" value="1"/>
</dbReference>
<organism evidence="3 4">
    <name type="scientific">Ferrimonas marina</name>
    <dbReference type="NCBI Taxonomy" id="299255"/>
    <lineage>
        <taxon>Bacteria</taxon>
        <taxon>Pseudomonadati</taxon>
        <taxon>Pseudomonadota</taxon>
        <taxon>Gammaproteobacteria</taxon>
        <taxon>Alteromonadales</taxon>
        <taxon>Ferrimonadaceae</taxon>
        <taxon>Ferrimonas</taxon>
    </lineage>
</organism>
<feature type="transmembrane region" description="Helical" evidence="1">
    <location>
        <begin position="83"/>
        <end position="103"/>
    </location>
</feature>
<keyword evidence="1" id="KW-0472">Membrane</keyword>
<evidence type="ECO:0000259" key="2">
    <source>
        <dbReference type="PROSITE" id="PS50943"/>
    </source>
</evidence>
<dbReference type="GO" id="GO:0003677">
    <property type="term" value="F:DNA binding"/>
    <property type="evidence" value="ECO:0007669"/>
    <property type="project" value="InterPro"/>
</dbReference>
<dbReference type="InterPro" id="IPR001387">
    <property type="entry name" value="Cro/C1-type_HTH"/>
</dbReference>
<name>A0A1M5YC64_9GAMM</name>